<dbReference type="SUPFAM" id="SSF56112">
    <property type="entry name" value="Protein kinase-like (PK-like)"/>
    <property type="match status" value="1"/>
</dbReference>
<evidence type="ECO:0000313" key="10">
    <source>
        <dbReference type="Proteomes" id="UP001179952"/>
    </source>
</evidence>
<keyword evidence="5 9" id="KW-0418">Kinase</keyword>
<evidence type="ECO:0000256" key="5">
    <source>
        <dbReference type="ARBA" id="ARBA00022777"/>
    </source>
</evidence>
<dbReference type="InterPro" id="IPR008271">
    <property type="entry name" value="Ser/Thr_kinase_AS"/>
</dbReference>
<proteinExistence type="predicted"/>
<dbReference type="InterPro" id="IPR011009">
    <property type="entry name" value="Kinase-like_dom_sf"/>
</dbReference>
<dbReference type="Pfam" id="PF00069">
    <property type="entry name" value="Pkinase"/>
    <property type="match status" value="2"/>
</dbReference>
<evidence type="ECO:0000259" key="8">
    <source>
        <dbReference type="PROSITE" id="PS50011"/>
    </source>
</evidence>
<dbReference type="Proteomes" id="UP001179952">
    <property type="component" value="Unassembled WGS sequence"/>
</dbReference>
<keyword evidence="3" id="KW-0808">Transferase</keyword>
<feature type="compositionally biased region" description="Basic and acidic residues" evidence="7">
    <location>
        <begin position="282"/>
        <end position="291"/>
    </location>
</feature>
<accession>A0AAV9AEL5</accession>
<keyword evidence="2" id="KW-0723">Serine/threonine-protein kinase</keyword>
<evidence type="ECO:0000256" key="7">
    <source>
        <dbReference type="SAM" id="MobiDB-lite"/>
    </source>
</evidence>
<feature type="domain" description="Protein kinase" evidence="8">
    <location>
        <begin position="95"/>
        <end position="509"/>
    </location>
</feature>
<dbReference type="SMART" id="SM00220">
    <property type="entry name" value="S_TKc"/>
    <property type="match status" value="1"/>
</dbReference>
<protein>
    <recommendedName>
        <fullName evidence="1">non-specific serine/threonine protein kinase</fullName>
        <ecNumber evidence="1">2.7.11.1</ecNumber>
    </recommendedName>
</protein>
<feature type="compositionally biased region" description="Polar residues" evidence="7">
    <location>
        <begin position="258"/>
        <end position="281"/>
    </location>
</feature>
<name>A0AAV9AEL5_ACOGR</name>
<keyword evidence="4" id="KW-0547">Nucleotide-binding</keyword>
<dbReference type="GO" id="GO:0004674">
    <property type="term" value="F:protein serine/threonine kinase activity"/>
    <property type="evidence" value="ECO:0007669"/>
    <property type="project" value="UniProtKB-KW"/>
</dbReference>
<keyword evidence="10" id="KW-1185">Reference proteome</keyword>
<dbReference type="GO" id="GO:0005634">
    <property type="term" value="C:nucleus"/>
    <property type="evidence" value="ECO:0007669"/>
    <property type="project" value="TreeGrafter"/>
</dbReference>
<dbReference type="AlphaFoldDB" id="A0AAV9AEL5"/>
<reference evidence="9" key="2">
    <citation type="submission" date="2023-06" db="EMBL/GenBank/DDBJ databases">
        <authorList>
            <person name="Ma L."/>
            <person name="Liu K.-W."/>
            <person name="Li Z."/>
            <person name="Hsiao Y.-Y."/>
            <person name="Qi Y."/>
            <person name="Fu T."/>
            <person name="Tang G."/>
            <person name="Zhang D."/>
            <person name="Sun W.-H."/>
            <person name="Liu D.-K."/>
            <person name="Li Y."/>
            <person name="Chen G.-Z."/>
            <person name="Liu X.-D."/>
            <person name="Liao X.-Y."/>
            <person name="Jiang Y.-T."/>
            <person name="Yu X."/>
            <person name="Hao Y."/>
            <person name="Huang J."/>
            <person name="Zhao X.-W."/>
            <person name="Ke S."/>
            <person name="Chen Y.-Y."/>
            <person name="Wu W.-L."/>
            <person name="Hsu J.-L."/>
            <person name="Lin Y.-F."/>
            <person name="Huang M.-D."/>
            <person name="Li C.-Y."/>
            <person name="Huang L."/>
            <person name="Wang Z.-W."/>
            <person name="Zhao X."/>
            <person name="Zhong W.-Y."/>
            <person name="Peng D.-H."/>
            <person name="Ahmad S."/>
            <person name="Lan S."/>
            <person name="Zhang J.-S."/>
            <person name="Tsai W.-C."/>
            <person name="Van De Peer Y."/>
            <person name="Liu Z.-J."/>
        </authorList>
    </citation>
    <scope>NUCLEOTIDE SEQUENCE</scope>
    <source>
        <strain evidence="9">SCP</strain>
        <tissue evidence="9">Leaves</tissue>
    </source>
</reference>
<comment type="caution">
    <text evidence="9">The sequence shown here is derived from an EMBL/GenBank/DDBJ whole genome shotgun (WGS) entry which is preliminary data.</text>
</comment>
<dbReference type="FunFam" id="1.10.510.10:FF:001725">
    <property type="entry name" value="Kinase like protein"/>
    <property type="match status" value="1"/>
</dbReference>
<organism evidence="9 10">
    <name type="scientific">Acorus gramineus</name>
    <name type="common">Dwarf sweet flag</name>
    <dbReference type="NCBI Taxonomy" id="55184"/>
    <lineage>
        <taxon>Eukaryota</taxon>
        <taxon>Viridiplantae</taxon>
        <taxon>Streptophyta</taxon>
        <taxon>Embryophyta</taxon>
        <taxon>Tracheophyta</taxon>
        <taxon>Spermatophyta</taxon>
        <taxon>Magnoliopsida</taxon>
        <taxon>Liliopsida</taxon>
        <taxon>Acoraceae</taxon>
        <taxon>Acorus</taxon>
    </lineage>
</organism>
<dbReference type="PROSITE" id="PS50011">
    <property type="entry name" value="PROTEIN_KINASE_DOM"/>
    <property type="match status" value="1"/>
</dbReference>
<dbReference type="EMBL" id="JAUJYN010000010">
    <property type="protein sequence ID" value="KAK1262563.1"/>
    <property type="molecule type" value="Genomic_DNA"/>
</dbReference>
<dbReference type="InterPro" id="IPR000719">
    <property type="entry name" value="Prot_kinase_dom"/>
</dbReference>
<evidence type="ECO:0000256" key="2">
    <source>
        <dbReference type="ARBA" id="ARBA00022527"/>
    </source>
</evidence>
<evidence type="ECO:0000256" key="4">
    <source>
        <dbReference type="ARBA" id="ARBA00022741"/>
    </source>
</evidence>
<evidence type="ECO:0000256" key="1">
    <source>
        <dbReference type="ARBA" id="ARBA00012513"/>
    </source>
</evidence>
<dbReference type="PANTHER" id="PTHR44167">
    <property type="entry name" value="OVARIAN-SPECIFIC SERINE/THREONINE-PROTEIN KINASE LOK-RELATED"/>
    <property type="match status" value="1"/>
</dbReference>
<dbReference type="GO" id="GO:0044773">
    <property type="term" value="P:mitotic DNA damage checkpoint signaling"/>
    <property type="evidence" value="ECO:0007669"/>
    <property type="project" value="TreeGrafter"/>
</dbReference>
<evidence type="ECO:0000313" key="9">
    <source>
        <dbReference type="EMBL" id="KAK1262563.1"/>
    </source>
</evidence>
<evidence type="ECO:0000256" key="6">
    <source>
        <dbReference type="ARBA" id="ARBA00022840"/>
    </source>
</evidence>
<sequence length="538" mass="60308">MGSIVPAPETLTDREKSWHLLAVLLSLGRPARPAELVSRCALFHATPDLVERLCGIPGSPIFLTADLFVTASEAGTVAVVRFLMMAVALPNFESFVIENEEGSGGYGTVYRAQRKYDGKTFAIKCPHVTSYSHYVNNELKMLERFGGRNFVIKYEGSFKSGDSDCLVLEHVEHDRPEVLKRDINIFELQWYGYCMFRALSSLHKQGIVHRDVKPGNFLFSRKLNKGYLIDFNLAESKNVKKRSISHSKTFQESDNTSKFRNQNAELSGITSTKDGTSTRTPSAERTREPVPRHGRKELLSLVQEAMQSPNQKAATAPASHRKRIAAAAPPGNIDKRLILLTPMPLHSGGVSVVGAGMSKARGEGKQKREGPCVGTKGFRAPEVLLRSPHQGCKVDIWSAGVSLLYLILGKTAFFGDPEQNIREIVKLRGSEDLWEVAKIHSRESSFPMDLLDIRSLQTMELQEWCELNTKRLEFLEMIPESLFDLIDRCLVVNPRLRITAEEALMHEFFTPCHESLRKQRLLRRAISSDSSTLSLLLQ</sequence>
<gene>
    <name evidence="9" type="ORF">QJS04_geneDACA018380</name>
</gene>
<dbReference type="EC" id="2.7.11.1" evidence="1"/>
<dbReference type="PROSITE" id="PS00108">
    <property type="entry name" value="PROTEIN_KINASE_ST"/>
    <property type="match status" value="1"/>
</dbReference>
<reference evidence="9" key="1">
    <citation type="journal article" date="2023" name="Nat. Commun.">
        <title>Diploid and tetraploid genomes of Acorus and the evolution of monocots.</title>
        <authorList>
            <person name="Ma L."/>
            <person name="Liu K.W."/>
            <person name="Li Z."/>
            <person name="Hsiao Y.Y."/>
            <person name="Qi Y."/>
            <person name="Fu T."/>
            <person name="Tang G.D."/>
            <person name="Zhang D."/>
            <person name="Sun W.H."/>
            <person name="Liu D.K."/>
            <person name="Li Y."/>
            <person name="Chen G.Z."/>
            <person name="Liu X.D."/>
            <person name="Liao X.Y."/>
            <person name="Jiang Y.T."/>
            <person name="Yu X."/>
            <person name="Hao Y."/>
            <person name="Huang J."/>
            <person name="Zhao X.W."/>
            <person name="Ke S."/>
            <person name="Chen Y.Y."/>
            <person name="Wu W.L."/>
            <person name="Hsu J.L."/>
            <person name="Lin Y.F."/>
            <person name="Huang M.D."/>
            <person name="Li C.Y."/>
            <person name="Huang L."/>
            <person name="Wang Z.W."/>
            <person name="Zhao X."/>
            <person name="Zhong W.Y."/>
            <person name="Peng D.H."/>
            <person name="Ahmad S."/>
            <person name="Lan S."/>
            <person name="Zhang J.S."/>
            <person name="Tsai W.C."/>
            <person name="Van de Peer Y."/>
            <person name="Liu Z.J."/>
        </authorList>
    </citation>
    <scope>NUCLEOTIDE SEQUENCE</scope>
    <source>
        <strain evidence="9">SCP</strain>
    </source>
</reference>
<feature type="region of interest" description="Disordered" evidence="7">
    <location>
        <begin position="242"/>
        <end position="294"/>
    </location>
</feature>
<dbReference type="GO" id="GO:0005524">
    <property type="term" value="F:ATP binding"/>
    <property type="evidence" value="ECO:0007669"/>
    <property type="project" value="UniProtKB-KW"/>
</dbReference>
<dbReference type="PANTHER" id="PTHR44167:SF23">
    <property type="entry name" value="CDC7 KINASE, ISOFORM A-RELATED"/>
    <property type="match status" value="1"/>
</dbReference>
<dbReference type="Gene3D" id="1.10.510.10">
    <property type="entry name" value="Transferase(Phosphotransferase) domain 1"/>
    <property type="match status" value="2"/>
</dbReference>
<keyword evidence="6" id="KW-0067">ATP-binding</keyword>
<evidence type="ECO:0000256" key="3">
    <source>
        <dbReference type="ARBA" id="ARBA00022679"/>
    </source>
</evidence>
<dbReference type="FunFam" id="1.10.510.10:FF:001893">
    <property type="entry name" value="Probable serine/threonine-protein kinase DDB_G0291918"/>
    <property type="match status" value="1"/>
</dbReference>